<accession>A0A164PI63</accession>
<dbReference type="PANTHER" id="PTHR21366:SF14">
    <property type="entry name" value="GLYOXALASE DOMAIN-CONTAINING PROTEIN 5"/>
    <property type="match status" value="1"/>
</dbReference>
<reference evidence="2 3" key="1">
    <citation type="submission" date="2016-04" db="EMBL/GenBank/DDBJ databases">
        <authorList>
            <person name="Evans L.H."/>
            <person name="Alamgir A."/>
            <person name="Owens N."/>
            <person name="Weber N.D."/>
            <person name="Virtaneva K."/>
            <person name="Barbian K."/>
            <person name="Babar A."/>
            <person name="Rosenke K."/>
        </authorList>
    </citation>
    <scope>NUCLEOTIDE SEQUENCE [LARGE SCALE GENOMIC DNA]</scope>
    <source>
        <strain evidence="2 3">IFM 0406</strain>
    </source>
</reference>
<protein>
    <recommendedName>
        <fullName evidence="1">VOC domain-containing protein</fullName>
    </recommendedName>
</protein>
<name>A0A164PI63_9NOCA</name>
<evidence type="ECO:0000313" key="2">
    <source>
        <dbReference type="EMBL" id="KZM75602.1"/>
    </source>
</evidence>
<dbReference type="STRING" id="455432.AWN90_19740"/>
<evidence type="ECO:0000313" key="3">
    <source>
        <dbReference type="Proteomes" id="UP000076512"/>
    </source>
</evidence>
<dbReference type="InterPro" id="IPR004360">
    <property type="entry name" value="Glyas_Fos-R_dOase_dom"/>
</dbReference>
<dbReference type="PROSITE" id="PS51819">
    <property type="entry name" value="VOC"/>
    <property type="match status" value="1"/>
</dbReference>
<dbReference type="Proteomes" id="UP000076512">
    <property type="component" value="Unassembled WGS sequence"/>
</dbReference>
<sequence>MHHITLRCRDVARTRHFYAEVLGLVTDQPTADSALYRVFVGETAILLRPPLQGTESGDRFSEYRIGMDHLALRVSERQELTGIVERLAAAGVPTSGIQRHPWRPAEFVCFRDPDNVQLEYYLDLPGESWPSPATPAPP</sequence>
<evidence type="ECO:0000259" key="1">
    <source>
        <dbReference type="PROSITE" id="PS51819"/>
    </source>
</evidence>
<dbReference type="EMBL" id="LWGR01000003">
    <property type="protein sequence ID" value="KZM75602.1"/>
    <property type="molecule type" value="Genomic_DNA"/>
</dbReference>
<dbReference type="InterPro" id="IPR029068">
    <property type="entry name" value="Glyas_Bleomycin-R_OHBP_Dase"/>
</dbReference>
<dbReference type="Pfam" id="PF00903">
    <property type="entry name" value="Glyoxalase"/>
    <property type="match status" value="1"/>
</dbReference>
<dbReference type="RefSeq" id="WP_067583283.1">
    <property type="nucleotide sequence ID" value="NZ_JABMCZ010000001.1"/>
</dbReference>
<proteinExistence type="predicted"/>
<comment type="caution">
    <text evidence="2">The sequence shown here is derived from an EMBL/GenBank/DDBJ whole genome shotgun (WGS) entry which is preliminary data.</text>
</comment>
<feature type="domain" description="VOC" evidence="1">
    <location>
        <begin position="1"/>
        <end position="123"/>
    </location>
</feature>
<dbReference type="AlphaFoldDB" id="A0A164PI63"/>
<dbReference type="InterPro" id="IPR050383">
    <property type="entry name" value="GlyoxalaseI/FosfomycinResist"/>
</dbReference>
<keyword evidence="3" id="KW-1185">Reference proteome</keyword>
<dbReference type="SUPFAM" id="SSF54593">
    <property type="entry name" value="Glyoxalase/Bleomycin resistance protein/Dihydroxybiphenyl dioxygenase"/>
    <property type="match status" value="1"/>
</dbReference>
<gene>
    <name evidence="2" type="ORF">AWN90_19740</name>
</gene>
<organism evidence="2 3">
    <name type="scientific">Nocardia terpenica</name>
    <dbReference type="NCBI Taxonomy" id="455432"/>
    <lineage>
        <taxon>Bacteria</taxon>
        <taxon>Bacillati</taxon>
        <taxon>Actinomycetota</taxon>
        <taxon>Actinomycetes</taxon>
        <taxon>Mycobacteriales</taxon>
        <taxon>Nocardiaceae</taxon>
        <taxon>Nocardia</taxon>
    </lineage>
</organism>
<dbReference type="Gene3D" id="3.10.180.10">
    <property type="entry name" value="2,3-Dihydroxybiphenyl 1,2-Dioxygenase, domain 1"/>
    <property type="match status" value="1"/>
</dbReference>
<dbReference type="PANTHER" id="PTHR21366">
    <property type="entry name" value="GLYOXALASE FAMILY PROTEIN"/>
    <property type="match status" value="1"/>
</dbReference>
<dbReference type="InterPro" id="IPR037523">
    <property type="entry name" value="VOC_core"/>
</dbReference>